<dbReference type="AlphaFoldDB" id="A0A2K4ZAZ1"/>
<evidence type="ECO:0000256" key="1">
    <source>
        <dbReference type="SAM" id="Phobius"/>
    </source>
</evidence>
<evidence type="ECO:0000313" key="3">
    <source>
        <dbReference type="Proteomes" id="UP000236311"/>
    </source>
</evidence>
<dbReference type="EMBL" id="OFSM01000002">
    <property type="protein sequence ID" value="SOY27609.1"/>
    <property type="molecule type" value="Genomic_DNA"/>
</dbReference>
<keyword evidence="1" id="KW-1133">Transmembrane helix</keyword>
<keyword evidence="1" id="KW-0812">Transmembrane</keyword>
<evidence type="ECO:0000313" key="2">
    <source>
        <dbReference type="EMBL" id="SOY27609.1"/>
    </source>
</evidence>
<sequence>MGLAKTLGIISVVLLLGGIILQVIRHKQLESALTGNAQSLYPHIRNQTISHGKAAEILGIRKSKLIDIYDRLGYSYLDMTMDGLDLELETFRQLKKRR</sequence>
<keyword evidence="3" id="KW-1185">Reference proteome</keyword>
<dbReference type="Proteomes" id="UP000236311">
    <property type="component" value="Unassembled WGS sequence"/>
</dbReference>
<organism evidence="2 3">
    <name type="scientific">Acetatifactor muris</name>
    <dbReference type="NCBI Taxonomy" id="879566"/>
    <lineage>
        <taxon>Bacteria</taxon>
        <taxon>Bacillati</taxon>
        <taxon>Bacillota</taxon>
        <taxon>Clostridia</taxon>
        <taxon>Lachnospirales</taxon>
        <taxon>Lachnospiraceae</taxon>
        <taxon>Acetatifactor</taxon>
    </lineage>
</organism>
<reference evidence="2 3" key="1">
    <citation type="submission" date="2018-01" db="EMBL/GenBank/DDBJ databases">
        <authorList>
            <person name="Gaut B.S."/>
            <person name="Morton B.R."/>
            <person name="Clegg M.T."/>
            <person name="Duvall M.R."/>
        </authorList>
    </citation>
    <scope>NUCLEOTIDE SEQUENCE [LARGE SCALE GENOMIC DNA]</scope>
    <source>
        <strain evidence="2">GP69</strain>
    </source>
</reference>
<feature type="transmembrane region" description="Helical" evidence="1">
    <location>
        <begin position="6"/>
        <end position="24"/>
    </location>
</feature>
<accession>A0A2K4ZAZ1</accession>
<protein>
    <submittedName>
        <fullName evidence="2">Uncharacterized protein</fullName>
    </submittedName>
</protein>
<name>A0A2K4ZAZ1_9FIRM</name>
<dbReference type="RefSeq" id="WP_242982254.1">
    <property type="nucleotide sequence ID" value="NZ_JANJZD010000002.1"/>
</dbReference>
<keyword evidence="1" id="KW-0472">Membrane</keyword>
<gene>
    <name evidence="2" type="ORF">AMURIS_00313</name>
</gene>
<proteinExistence type="predicted"/>